<dbReference type="Proteomes" id="UP001294412">
    <property type="component" value="Unassembled WGS sequence"/>
</dbReference>
<protein>
    <submittedName>
        <fullName evidence="3">Pilus assembly protein TadG-related protein</fullName>
    </submittedName>
</protein>
<keyword evidence="1" id="KW-0812">Transmembrane</keyword>
<reference evidence="3 4" key="1">
    <citation type="submission" date="2023-12" db="EMBL/GenBank/DDBJ databases">
        <title>Description of Novel Strain Fulvimarina sp. 2208YS6-2-32 isolated from Uroteuthis (Photololigo) edulis.</title>
        <authorList>
            <person name="Park J.-S."/>
        </authorList>
    </citation>
    <scope>NUCLEOTIDE SEQUENCE [LARGE SCALE GENOMIC DNA]</scope>
    <source>
        <strain evidence="3 4">2208YS6-2-32</strain>
    </source>
</reference>
<evidence type="ECO:0000313" key="4">
    <source>
        <dbReference type="Proteomes" id="UP001294412"/>
    </source>
</evidence>
<keyword evidence="1" id="KW-0472">Membrane</keyword>
<name>A0ABU5I4A2_9HYPH</name>
<evidence type="ECO:0000259" key="2">
    <source>
        <dbReference type="Pfam" id="PF13400"/>
    </source>
</evidence>
<evidence type="ECO:0000256" key="1">
    <source>
        <dbReference type="SAM" id="Phobius"/>
    </source>
</evidence>
<feature type="transmembrane region" description="Helical" evidence="1">
    <location>
        <begin position="21"/>
        <end position="43"/>
    </location>
</feature>
<dbReference type="EMBL" id="JAXLPB010000004">
    <property type="protein sequence ID" value="MDY8110209.1"/>
    <property type="molecule type" value="Genomic_DNA"/>
</dbReference>
<organism evidence="3 4">
    <name type="scientific">Fulvimarina uroteuthidis</name>
    <dbReference type="NCBI Taxonomy" id="3098149"/>
    <lineage>
        <taxon>Bacteria</taxon>
        <taxon>Pseudomonadati</taxon>
        <taxon>Pseudomonadota</taxon>
        <taxon>Alphaproteobacteria</taxon>
        <taxon>Hyphomicrobiales</taxon>
        <taxon>Aurantimonadaceae</taxon>
        <taxon>Fulvimarina</taxon>
    </lineage>
</organism>
<feature type="domain" description="Putative Flp pilus-assembly TadG-like N-terminal" evidence="2">
    <location>
        <begin position="15"/>
        <end position="61"/>
    </location>
</feature>
<proteinExistence type="predicted"/>
<keyword evidence="1" id="KW-1133">Transmembrane helix</keyword>
<dbReference type="InterPro" id="IPR028087">
    <property type="entry name" value="Tad_N"/>
</dbReference>
<dbReference type="Pfam" id="PF13400">
    <property type="entry name" value="Tad"/>
    <property type="match status" value="1"/>
</dbReference>
<evidence type="ECO:0000313" key="3">
    <source>
        <dbReference type="EMBL" id="MDY8110209.1"/>
    </source>
</evidence>
<gene>
    <name evidence="3" type="ORF">U0C82_13785</name>
</gene>
<comment type="caution">
    <text evidence="3">The sequence shown here is derived from an EMBL/GenBank/DDBJ whole genome shotgun (WGS) entry which is preliminary data.</text>
</comment>
<dbReference type="RefSeq" id="WP_322187729.1">
    <property type="nucleotide sequence ID" value="NZ_JAXLPB010000004.1"/>
</dbReference>
<sequence length="550" mass="57151">MRGARLARFRRETEGNVAIMVALLFTSLIGFAAFATDLGLAFLERRSLQAVADSAALAAVREPSKAADIARQVFAVSSLDDAVIAVTFGAFDPARHRDQRFRPTGDLSSPVLRVSASKHHGFTLAKVLGIDGVDLFVEADAMVEAAVVFSAGSRLLSVDPPLLNQILDEAVGAKLSLTALDTSHLADVSVSLADLLGGGSLETPGRLSLDAALSEAIELHDLFMRMSDALKDQGELMAAAVMRNAANSSLALDTAISLNDLVGIKGGTLGLSQARTAQLLNAQLSVLDIVDASVKQTLAGRRAAIDLDVPLVGTVGLQLLLGEAMKSSPSMAYGNVAAAVETGQARLRLDVTTSKRLDLLGLGLGLNIPIEMIVAGGRAEIASVSCSADASRRSVTIAVTPGVARLSVGRWTKPMEEIAVADRLQRARILSAALAKVDAVANLAIENRAPVLLTFDADDIENGTVKTARTTAFLASPLSSLLGETEISASIGSIALSTFALTHAVRDVLVAVATPLDALLASVFEIAGIGVGEIDVKVGDVMCRNARIVG</sequence>
<accession>A0ABU5I4A2</accession>
<keyword evidence="4" id="KW-1185">Reference proteome</keyword>